<keyword evidence="1" id="KW-0472">Membrane</keyword>
<dbReference type="Proteomes" id="UP000277928">
    <property type="component" value="Unassembled WGS sequence"/>
</dbReference>
<dbReference type="AlphaFoldDB" id="A0A3P6TQ41"/>
<organism evidence="2 3">
    <name type="scientific">Litomosoides sigmodontis</name>
    <name type="common">Filarial nematode worm</name>
    <dbReference type="NCBI Taxonomy" id="42156"/>
    <lineage>
        <taxon>Eukaryota</taxon>
        <taxon>Metazoa</taxon>
        <taxon>Ecdysozoa</taxon>
        <taxon>Nematoda</taxon>
        <taxon>Chromadorea</taxon>
        <taxon>Rhabditida</taxon>
        <taxon>Spirurina</taxon>
        <taxon>Spiruromorpha</taxon>
        <taxon>Filarioidea</taxon>
        <taxon>Onchocercidae</taxon>
        <taxon>Litomosoides</taxon>
    </lineage>
</organism>
<protein>
    <submittedName>
        <fullName evidence="2">Uncharacterized protein</fullName>
    </submittedName>
</protein>
<feature type="transmembrane region" description="Helical" evidence="1">
    <location>
        <begin position="451"/>
        <end position="473"/>
    </location>
</feature>
<dbReference type="OMA" id="QECTTKY"/>
<evidence type="ECO:0000313" key="3">
    <source>
        <dbReference type="Proteomes" id="UP000277928"/>
    </source>
</evidence>
<evidence type="ECO:0000256" key="1">
    <source>
        <dbReference type="SAM" id="Phobius"/>
    </source>
</evidence>
<reference evidence="2 3" key="1">
    <citation type="submission" date="2018-08" db="EMBL/GenBank/DDBJ databases">
        <authorList>
            <person name="Laetsch R D."/>
            <person name="Stevens L."/>
            <person name="Kumar S."/>
            <person name="Blaxter L. M."/>
        </authorList>
    </citation>
    <scope>NUCLEOTIDE SEQUENCE [LARGE SCALE GENOMIC DNA]</scope>
</reference>
<keyword evidence="3" id="KW-1185">Reference proteome</keyword>
<proteinExistence type="predicted"/>
<feature type="non-terminal residue" evidence="2">
    <location>
        <position position="1"/>
    </location>
</feature>
<evidence type="ECO:0000313" key="2">
    <source>
        <dbReference type="EMBL" id="VDK87397.1"/>
    </source>
</evidence>
<sequence>FTDPNDEDKRTAYRGPFLADRWWDRMVVSENDLEVAIPVPDGRLRINPDPGRLRQYYPHFNSMTVVCAQQVDGTLLETDVIVNADTLVEDPIEEKPECLFGIHFPEKRKQECTTKYHSFQERREDDYGRLDYRYRIRDYQPIPTNFRPILKLEYNLKIDIGYEQWSCCTACCCTRKICRQQFALDKDECRKLESYRSRIAYMSFFKIDPLKRITLSLNVSKDMNYMKEVIMTFDKYLSSDPYFTTGIPVHSTLMITDAYWRKLRYHLLDEKMKGRLGLFVESESCDESEQKLDCEILERCRQDAQQVRVVSGKMRPMKIAEKLKSEFGGCSSMELIPELISINAFENYGTLKYGYNYLITINETIFGAIIKVAWKTGFYQIPDYNNHLPCSLQRVAVASNKKSLLIIGAVKDDTRRPYVGKATLREDGSEAYFKIIFKFTRPQSDESMTTAWTVTIFVIFTILSTIFVAVYLIQFRYGKSIFKQFRQFKQLGVKLRLAYAEKKVEFRKMNFPFAR</sequence>
<name>A0A3P6TQ41_LITSI</name>
<dbReference type="EMBL" id="UYRX01000963">
    <property type="protein sequence ID" value="VDK87397.1"/>
    <property type="molecule type" value="Genomic_DNA"/>
</dbReference>
<gene>
    <name evidence="2" type="ORF">NLS_LOCUS8131</name>
</gene>
<keyword evidence="1" id="KW-1133">Transmembrane helix</keyword>
<accession>A0A3P6TQ41</accession>
<dbReference type="OrthoDB" id="5820734at2759"/>
<keyword evidence="1" id="KW-0812">Transmembrane</keyword>